<evidence type="ECO:0000256" key="1">
    <source>
        <dbReference type="SAM" id="Phobius"/>
    </source>
</evidence>
<evidence type="ECO:0000313" key="3">
    <source>
        <dbReference type="Proteomes" id="UP001204851"/>
    </source>
</evidence>
<keyword evidence="1" id="KW-1133">Transmembrane helix</keyword>
<reference evidence="2 3" key="1">
    <citation type="submission" date="2022-06" db="EMBL/GenBank/DDBJ databases">
        <title>Ideonella sp. NS12-5 Genome sequencing and assembly.</title>
        <authorList>
            <person name="Jung Y."/>
        </authorList>
    </citation>
    <scope>NUCLEOTIDE SEQUENCE [LARGE SCALE GENOMIC DNA]</scope>
    <source>
        <strain evidence="2 3">NS12-5</strain>
    </source>
</reference>
<organism evidence="2 3">
    <name type="scientific">Ideonella oryzae</name>
    <dbReference type="NCBI Taxonomy" id="2937441"/>
    <lineage>
        <taxon>Bacteria</taxon>
        <taxon>Pseudomonadati</taxon>
        <taxon>Pseudomonadota</taxon>
        <taxon>Betaproteobacteria</taxon>
        <taxon>Burkholderiales</taxon>
        <taxon>Sphaerotilaceae</taxon>
        <taxon>Ideonella</taxon>
    </lineage>
</organism>
<dbReference type="InterPro" id="IPR021494">
    <property type="entry name" value="DUF3149"/>
</dbReference>
<gene>
    <name evidence="2" type="ORF">M0L44_15385</name>
</gene>
<comment type="caution">
    <text evidence="2">The sequence shown here is derived from an EMBL/GenBank/DDBJ whole genome shotgun (WGS) entry which is preliminary data.</text>
</comment>
<proteinExistence type="predicted"/>
<dbReference type="EMBL" id="JAMXMC010000008">
    <property type="protein sequence ID" value="MCO5978087.1"/>
    <property type="molecule type" value="Genomic_DNA"/>
</dbReference>
<dbReference type="Pfam" id="PF11346">
    <property type="entry name" value="DUF3149"/>
    <property type="match status" value="1"/>
</dbReference>
<feature type="transmembrane region" description="Helical" evidence="1">
    <location>
        <begin position="12"/>
        <end position="35"/>
    </location>
</feature>
<sequence length="54" mass="6174">MHALRDFFTTDYGLMSAAGILFMLGMLGYYVYYFIHHMHVDEKAEQARLAAAGK</sequence>
<dbReference type="RefSeq" id="WP_252770686.1">
    <property type="nucleotide sequence ID" value="NZ_JAMXMC010000008.1"/>
</dbReference>
<keyword evidence="3" id="KW-1185">Reference proteome</keyword>
<keyword evidence="1" id="KW-0812">Transmembrane</keyword>
<evidence type="ECO:0000313" key="2">
    <source>
        <dbReference type="EMBL" id="MCO5978087.1"/>
    </source>
</evidence>
<accession>A0ABT1BRR4</accession>
<dbReference type="Proteomes" id="UP001204851">
    <property type="component" value="Unassembled WGS sequence"/>
</dbReference>
<name>A0ABT1BRR4_9BURK</name>
<protein>
    <submittedName>
        <fullName evidence="2">DUF3149 domain-containing protein</fullName>
    </submittedName>
</protein>
<keyword evidence="1" id="KW-0472">Membrane</keyword>